<feature type="compositionally biased region" description="Acidic residues" evidence="1">
    <location>
        <begin position="109"/>
        <end position="123"/>
    </location>
</feature>
<feature type="compositionally biased region" description="Low complexity" evidence="1">
    <location>
        <begin position="23"/>
        <end position="33"/>
    </location>
</feature>
<dbReference type="EMBL" id="DWWC01000273">
    <property type="protein sequence ID" value="HJC70598.1"/>
    <property type="molecule type" value="Genomic_DNA"/>
</dbReference>
<name>A0A9D2Q2B3_9MICO</name>
<dbReference type="Proteomes" id="UP000823854">
    <property type="component" value="Unassembled WGS sequence"/>
</dbReference>
<feature type="region of interest" description="Disordered" evidence="1">
    <location>
        <begin position="52"/>
        <end position="135"/>
    </location>
</feature>
<proteinExistence type="predicted"/>
<evidence type="ECO:0000313" key="3">
    <source>
        <dbReference type="Proteomes" id="UP000823854"/>
    </source>
</evidence>
<accession>A0A9D2Q2B3</accession>
<protein>
    <submittedName>
        <fullName evidence="2">Uncharacterized protein</fullName>
    </submittedName>
</protein>
<organism evidence="2 3">
    <name type="scientific">Candidatus Brachybacterium intestinipullorum</name>
    <dbReference type="NCBI Taxonomy" id="2838512"/>
    <lineage>
        <taxon>Bacteria</taxon>
        <taxon>Bacillati</taxon>
        <taxon>Actinomycetota</taxon>
        <taxon>Actinomycetes</taxon>
        <taxon>Micrococcales</taxon>
        <taxon>Dermabacteraceae</taxon>
        <taxon>Brachybacterium</taxon>
    </lineage>
</organism>
<reference evidence="2" key="2">
    <citation type="submission" date="2021-04" db="EMBL/GenBank/DDBJ databases">
        <authorList>
            <person name="Gilroy R."/>
        </authorList>
    </citation>
    <scope>NUCLEOTIDE SEQUENCE</scope>
    <source>
        <strain evidence="2">CHK130-7132</strain>
    </source>
</reference>
<dbReference type="InterPro" id="IPR006311">
    <property type="entry name" value="TAT_signal"/>
</dbReference>
<dbReference type="AlphaFoldDB" id="A0A9D2Q2B3"/>
<gene>
    <name evidence="2" type="ORF">H9932_13110</name>
</gene>
<evidence type="ECO:0000256" key="1">
    <source>
        <dbReference type="SAM" id="MobiDB-lite"/>
    </source>
</evidence>
<feature type="compositionally biased region" description="Acidic residues" evidence="1">
    <location>
        <begin position="79"/>
        <end position="102"/>
    </location>
</feature>
<reference evidence="2" key="1">
    <citation type="journal article" date="2021" name="PeerJ">
        <title>Extensive microbial diversity within the chicken gut microbiome revealed by metagenomics and culture.</title>
        <authorList>
            <person name="Gilroy R."/>
            <person name="Ravi A."/>
            <person name="Getino M."/>
            <person name="Pursley I."/>
            <person name="Horton D.L."/>
            <person name="Alikhan N.F."/>
            <person name="Baker D."/>
            <person name="Gharbi K."/>
            <person name="Hall N."/>
            <person name="Watson M."/>
            <person name="Adriaenssens E.M."/>
            <person name="Foster-Nyarko E."/>
            <person name="Jarju S."/>
            <person name="Secka A."/>
            <person name="Antonio M."/>
            <person name="Oren A."/>
            <person name="Chaudhuri R.R."/>
            <person name="La Ragione R."/>
            <person name="Hildebrand F."/>
            <person name="Pallen M.J."/>
        </authorList>
    </citation>
    <scope>NUCLEOTIDE SEQUENCE</scope>
    <source>
        <strain evidence="2">CHK130-7132</strain>
    </source>
</reference>
<feature type="region of interest" description="Disordered" evidence="1">
    <location>
        <begin position="1"/>
        <end position="33"/>
    </location>
</feature>
<sequence length="214" mass="21754">MPTARPTTAVHDAVARARRRRPGALTPRGGRRALMPLAGLAAAAALLAGCGGAEEDPAEAPTSAAVEQSDGGGTTTSTDEQDADETPTDDEASDGPTDDDSSDGGGGTDEAEEPTEPADDAPEGENLFTGTWGFGHDEKTLDAAQLAALLEEEAEARGPAEMSLSVECGDGVDTGTQDYEAECIAYADEGVEHLWLISVGPADAGLEIEVENAG</sequence>
<dbReference type="PROSITE" id="PS51318">
    <property type="entry name" value="TAT"/>
    <property type="match status" value="1"/>
</dbReference>
<comment type="caution">
    <text evidence="2">The sequence shown here is derived from an EMBL/GenBank/DDBJ whole genome shotgun (WGS) entry which is preliminary data.</text>
</comment>
<evidence type="ECO:0000313" key="2">
    <source>
        <dbReference type="EMBL" id="HJC70598.1"/>
    </source>
</evidence>